<evidence type="ECO:0000256" key="8">
    <source>
        <dbReference type="ARBA" id="ARBA00022989"/>
    </source>
</evidence>
<accession>A0A432XWR2</accession>
<evidence type="ECO:0000256" key="2">
    <source>
        <dbReference type="ARBA" id="ARBA00005318"/>
    </source>
</evidence>
<keyword evidence="6" id="KW-0812">Transmembrane</keyword>
<dbReference type="CDD" id="cd24017">
    <property type="entry name" value="ASKHA_T2SSL_N"/>
    <property type="match status" value="1"/>
</dbReference>
<dbReference type="InterPro" id="IPR024230">
    <property type="entry name" value="GspL_cyto_dom"/>
</dbReference>
<feature type="domain" description="GspL cytoplasmic actin-ATPase-like" evidence="11">
    <location>
        <begin position="9"/>
        <end position="173"/>
    </location>
</feature>
<evidence type="ECO:0000256" key="4">
    <source>
        <dbReference type="ARBA" id="ARBA00022475"/>
    </source>
</evidence>
<keyword evidence="7 10" id="KW-0653">Protein transport</keyword>
<sequence>MEQLYIHLAQPVQWLIWHPGQREVIASGELADAGALTQLQDQAQRCEITVFVPGQDVVLTEVRLPSGSQRLLPQLIPNALEDELASDIEALHFAWPANAKPAGIEQPIPVAVVNRESLQNWLTALEKAGLECDAVYPDYFMLPVMEQGCQLQLGHSTLVRESQWKAYSVDHPPVFTITAEDITDQFEIPLQVATLNHAATTINLRQGEFRVMRKRSKQNVQLPWRPAAIAAGIAVVALFAQQLVTYVQLGQENQALDQAINETYLTVFPNESRIVNVRSQLRQHLVEVGSDTSATSTDGGQGLTLLAQLDPAFRATPQLQVELLRYSNDALTLQVNADNFDSLQRFQEAAGQAGLTVKQGQVTNRDGVVTGNFEVRKES</sequence>
<comment type="subcellular location">
    <subcellularLocation>
        <location evidence="1">Cell inner membrane</location>
        <topology evidence="1">Single-pass membrane protein</topology>
    </subcellularLocation>
</comment>
<dbReference type="GO" id="GO:0005886">
    <property type="term" value="C:plasma membrane"/>
    <property type="evidence" value="ECO:0007669"/>
    <property type="project" value="UniProtKB-SubCell"/>
</dbReference>
<comment type="similarity">
    <text evidence="2 10">Belongs to the GSP L family.</text>
</comment>
<evidence type="ECO:0000256" key="9">
    <source>
        <dbReference type="ARBA" id="ARBA00023136"/>
    </source>
</evidence>
<dbReference type="EMBL" id="PIPW01000002">
    <property type="protein sequence ID" value="RUO53139.1"/>
    <property type="molecule type" value="Genomic_DNA"/>
</dbReference>
<feature type="domain" description="GspL periplasmic" evidence="12">
    <location>
        <begin position="222"/>
        <end position="377"/>
    </location>
</feature>
<evidence type="ECO:0000256" key="7">
    <source>
        <dbReference type="ARBA" id="ARBA00022927"/>
    </source>
</evidence>
<proteinExistence type="inferred from homology"/>
<evidence type="ECO:0000256" key="6">
    <source>
        <dbReference type="ARBA" id="ARBA00022692"/>
    </source>
</evidence>
<evidence type="ECO:0000256" key="5">
    <source>
        <dbReference type="ARBA" id="ARBA00022519"/>
    </source>
</evidence>
<comment type="caution">
    <text evidence="13">The sequence shown here is derived from an EMBL/GenBank/DDBJ whole genome shotgun (WGS) entry which is preliminary data.</text>
</comment>
<dbReference type="Pfam" id="PF05134">
    <property type="entry name" value="T2SSL"/>
    <property type="match status" value="1"/>
</dbReference>
<evidence type="ECO:0000313" key="13">
    <source>
        <dbReference type="EMBL" id="RUO53139.1"/>
    </source>
</evidence>
<dbReference type="GO" id="GO:0015628">
    <property type="term" value="P:protein secretion by the type II secretion system"/>
    <property type="evidence" value="ECO:0007669"/>
    <property type="project" value="InterPro"/>
</dbReference>
<name>A0A432XWR2_9GAMM</name>
<reference evidence="14" key="1">
    <citation type="journal article" date="2018" name="Front. Microbiol.">
        <title>Genome-Based Analysis Reveals the Taxonomy and Diversity of the Family Idiomarinaceae.</title>
        <authorList>
            <person name="Liu Y."/>
            <person name="Lai Q."/>
            <person name="Shao Z."/>
        </authorList>
    </citation>
    <scope>NUCLEOTIDE SEQUENCE [LARGE SCALE GENOMIC DNA]</scope>
    <source>
        <strain evidence="14">BH195</strain>
    </source>
</reference>
<dbReference type="InterPro" id="IPR007812">
    <property type="entry name" value="T2SS_protein-GspL"/>
</dbReference>
<keyword evidence="5" id="KW-0997">Cell inner membrane</keyword>
<dbReference type="InterPro" id="IPR025691">
    <property type="entry name" value="GspL_pp_dom"/>
</dbReference>
<organism evidence="13 14">
    <name type="scientific">Pseudidiomarina halophila</name>
    <dbReference type="NCBI Taxonomy" id="1449799"/>
    <lineage>
        <taxon>Bacteria</taxon>
        <taxon>Pseudomonadati</taxon>
        <taxon>Pseudomonadota</taxon>
        <taxon>Gammaproteobacteria</taxon>
        <taxon>Alteromonadales</taxon>
        <taxon>Idiomarinaceae</taxon>
        <taxon>Pseudidiomarina</taxon>
    </lineage>
</organism>
<protein>
    <recommendedName>
        <fullName evidence="10">Type II secretion system protein L</fullName>
        <shortName evidence="10">T2SS protein L</shortName>
    </recommendedName>
</protein>
<dbReference type="OrthoDB" id="7011844at2"/>
<keyword evidence="3 10" id="KW-0813">Transport</keyword>
<dbReference type="Proteomes" id="UP000287198">
    <property type="component" value="Unassembled WGS sequence"/>
</dbReference>
<keyword evidence="9" id="KW-0472">Membrane</keyword>
<dbReference type="Pfam" id="PF12693">
    <property type="entry name" value="GspL_C"/>
    <property type="match status" value="1"/>
</dbReference>
<dbReference type="NCBIfam" id="TIGR01709">
    <property type="entry name" value="typeII_sec_gspL"/>
    <property type="match status" value="1"/>
</dbReference>
<evidence type="ECO:0000256" key="3">
    <source>
        <dbReference type="ARBA" id="ARBA00022448"/>
    </source>
</evidence>
<dbReference type="GO" id="GO:0009276">
    <property type="term" value="C:Gram-negative-bacterium-type cell wall"/>
    <property type="evidence" value="ECO:0007669"/>
    <property type="project" value="InterPro"/>
</dbReference>
<keyword evidence="8" id="KW-1133">Transmembrane helix</keyword>
<keyword evidence="4" id="KW-1003">Cell membrane</keyword>
<comment type="function">
    <text evidence="10">Inner membrane component of the type II secretion system required for the energy-dependent secretion of extracellular factors such as proteases and toxins from the periplasm.</text>
</comment>
<evidence type="ECO:0000259" key="12">
    <source>
        <dbReference type="Pfam" id="PF12693"/>
    </source>
</evidence>
<evidence type="ECO:0000256" key="1">
    <source>
        <dbReference type="ARBA" id="ARBA00004377"/>
    </source>
</evidence>
<gene>
    <name evidence="13" type="primary">gspL</name>
    <name evidence="13" type="ORF">CWI69_08960</name>
</gene>
<dbReference type="Gene3D" id="3.30.1360.100">
    <property type="entry name" value="General secretion pathway protein M, EpsM"/>
    <property type="match status" value="1"/>
</dbReference>
<evidence type="ECO:0000256" key="10">
    <source>
        <dbReference type="PIRNR" id="PIRNR015761"/>
    </source>
</evidence>
<keyword evidence="14" id="KW-1185">Reference proteome</keyword>
<dbReference type="Gene3D" id="3.30.420.370">
    <property type="match status" value="1"/>
</dbReference>
<evidence type="ECO:0000313" key="14">
    <source>
        <dbReference type="Proteomes" id="UP000287198"/>
    </source>
</evidence>
<dbReference type="AlphaFoldDB" id="A0A432XWR2"/>
<dbReference type="GO" id="GO:0015627">
    <property type="term" value="C:type II protein secretion system complex"/>
    <property type="evidence" value="ECO:0007669"/>
    <property type="project" value="InterPro"/>
</dbReference>
<dbReference type="InterPro" id="IPR043129">
    <property type="entry name" value="ATPase_NBD"/>
</dbReference>
<dbReference type="SUPFAM" id="SSF53067">
    <property type="entry name" value="Actin-like ATPase domain"/>
    <property type="match status" value="1"/>
</dbReference>
<evidence type="ECO:0000259" key="11">
    <source>
        <dbReference type="Pfam" id="PF05134"/>
    </source>
</evidence>
<dbReference type="PIRSF" id="PIRSF015761">
    <property type="entry name" value="Protein_L"/>
    <property type="match status" value="1"/>
</dbReference>
<dbReference type="RefSeq" id="WP_126763846.1">
    <property type="nucleotide sequence ID" value="NZ_JBHLTZ010000012.1"/>
</dbReference>
<dbReference type="Gene3D" id="3.30.420.380">
    <property type="match status" value="1"/>
</dbReference>